<dbReference type="RefSeq" id="WP_258303582.1">
    <property type="nucleotide sequence ID" value="NZ_CP078064.1"/>
</dbReference>
<keyword evidence="1" id="KW-0472">Membrane</keyword>
<keyword evidence="1" id="KW-0812">Transmembrane</keyword>
<evidence type="ECO:0000313" key="2">
    <source>
        <dbReference type="EMBL" id="UVE52100.1"/>
    </source>
</evidence>
<evidence type="ECO:0000313" key="3">
    <source>
        <dbReference type="Proteomes" id="UP001058330"/>
    </source>
</evidence>
<feature type="transmembrane region" description="Helical" evidence="1">
    <location>
        <begin position="87"/>
        <end position="108"/>
    </location>
</feature>
<evidence type="ECO:0000256" key="1">
    <source>
        <dbReference type="SAM" id="Phobius"/>
    </source>
</evidence>
<dbReference type="GO" id="GO:0016787">
    <property type="term" value="F:hydrolase activity"/>
    <property type="evidence" value="ECO:0007669"/>
    <property type="project" value="UniProtKB-KW"/>
</dbReference>
<geneLocation type="plasmid" evidence="2 3">
    <name>pHl5678-1</name>
</geneLocation>
<sequence>MWPWEHLLFGYIWYSILNRTLWRTPITDGIGLTIALSTQAPDLVDKPLSWTLGLVTSGYGPAHSLLLGFPAVLVVAGLAWTRDKARVGVALVVGYSSHLVGDVLALRANGPIVGRLLWPLVTYEPYPSDLGFVERFAVYLVTFVAQMTAPENTVLVLGYVTLCGAVAVLWILDGTPGIRWARRIVTTSH</sequence>
<dbReference type="Proteomes" id="UP001058330">
    <property type="component" value="Plasmid pHl5678-1"/>
</dbReference>
<gene>
    <name evidence="2" type="ORF">KU306_15915</name>
</gene>
<keyword evidence="2" id="KW-0378">Hydrolase</keyword>
<keyword evidence="3" id="KW-1185">Reference proteome</keyword>
<reference evidence="2" key="1">
    <citation type="submission" date="2021-07" db="EMBL/GenBank/DDBJ databases">
        <title>Studies on halocins as antimicrobial molecules from haloarchaea.</title>
        <authorList>
            <person name="Kumar S."/>
            <person name="Khare S.K."/>
        </authorList>
    </citation>
    <scope>NUCLEOTIDE SEQUENCE</scope>
    <source>
        <strain evidence="2">NCIM 5678</strain>
        <plasmid evidence="2">pHl5678-1</plasmid>
    </source>
</reference>
<dbReference type="InterPro" id="IPR007404">
    <property type="entry name" value="YdjM-like"/>
</dbReference>
<dbReference type="EMBL" id="CP078064">
    <property type="protein sequence ID" value="UVE52100.1"/>
    <property type="molecule type" value="Genomic_DNA"/>
</dbReference>
<keyword evidence="2" id="KW-0614">Plasmid</keyword>
<feature type="transmembrane region" description="Helical" evidence="1">
    <location>
        <begin position="62"/>
        <end position="80"/>
    </location>
</feature>
<dbReference type="GeneID" id="74530426"/>
<name>A0ABY5RLN6_HALLR</name>
<dbReference type="Pfam" id="PF04307">
    <property type="entry name" value="YdjM"/>
    <property type="match status" value="1"/>
</dbReference>
<protein>
    <submittedName>
        <fullName evidence="2">Metal-dependent hydrolase</fullName>
    </submittedName>
</protein>
<accession>A0ABY5RLN6</accession>
<organism evidence="2 3">
    <name type="scientific">Haloferax larsenii</name>
    <dbReference type="NCBI Taxonomy" id="302484"/>
    <lineage>
        <taxon>Archaea</taxon>
        <taxon>Methanobacteriati</taxon>
        <taxon>Methanobacteriota</taxon>
        <taxon>Stenosarchaea group</taxon>
        <taxon>Halobacteria</taxon>
        <taxon>Halobacteriales</taxon>
        <taxon>Haloferacaceae</taxon>
        <taxon>Haloferax</taxon>
    </lineage>
</organism>
<keyword evidence="1" id="KW-1133">Transmembrane helix</keyword>
<proteinExistence type="predicted"/>
<feature type="transmembrane region" description="Helical" evidence="1">
    <location>
        <begin position="153"/>
        <end position="172"/>
    </location>
</feature>